<gene>
    <name evidence="6" type="ORF">LECACI_7A005273</name>
</gene>
<dbReference type="HAMAP" id="MF_01930">
    <property type="entry name" value="PurN"/>
    <property type="match status" value="1"/>
</dbReference>
<dbReference type="GO" id="GO:0005737">
    <property type="term" value="C:cytoplasm"/>
    <property type="evidence" value="ECO:0007669"/>
    <property type="project" value="TreeGrafter"/>
</dbReference>
<evidence type="ECO:0000313" key="6">
    <source>
        <dbReference type="EMBL" id="CAK4029515.1"/>
    </source>
</evidence>
<dbReference type="PANTHER" id="PTHR43369">
    <property type="entry name" value="PHOSPHORIBOSYLGLYCINAMIDE FORMYLTRANSFERASE"/>
    <property type="match status" value="1"/>
</dbReference>
<proteinExistence type="inferred from homology"/>
<dbReference type="InterPro" id="IPR004607">
    <property type="entry name" value="GART"/>
</dbReference>
<comment type="caution">
    <text evidence="6">The sequence shown here is derived from an EMBL/GenBank/DDBJ whole genome shotgun (WGS) entry which is preliminary data.</text>
</comment>
<name>A0AAI9EBL9_9PEZI</name>
<evidence type="ECO:0000256" key="2">
    <source>
        <dbReference type="ARBA" id="ARBA00012254"/>
    </source>
</evidence>
<evidence type="ECO:0000256" key="4">
    <source>
        <dbReference type="ARBA" id="ARBA00022755"/>
    </source>
</evidence>
<dbReference type="EC" id="2.1.2.2" evidence="2"/>
<comment type="pathway">
    <text evidence="1">Purine metabolism; IMP biosynthesis via de novo pathway; N(2)-formyl-N(1)-(5-phospho-D-ribosyl)glycinamide from N(1)-(5-phospho-D-ribosyl)glycinamide (10-formyl THF route): step 1/1.</text>
</comment>
<evidence type="ECO:0000313" key="7">
    <source>
        <dbReference type="Proteomes" id="UP001296104"/>
    </source>
</evidence>
<accession>A0AAI9EBL9</accession>
<keyword evidence="3" id="KW-0808">Transferase</keyword>
<feature type="domain" description="Formyl transferase N-terminal" evidence="5">
    <location>
        <begin position="6"/>
        <end position="204"/>
    </location>
</feature>
<dbReference type="AlphaFoldDB" id="A0AAI9EBL9"/>
<dbReference type="Gene3D" id="3.40.50.170">
    <property type="entry name" value="Formyl transferase, N-terminal domain"/>
    <property type="match status" value="1"/>
</dbReference>
<reference evidence="6" key="1">
    <citation type="submission" date="2023-11" db="EMBL/GenBank/DDBJ databases">
        <authorList>
            <person name="Alioto T."/>
            <person name="Alioto T."/>
            <person name="Gomez Garrido J."/>
        </authorList>
    </citation>
    <scope>NUCLEOTIDE SEQUENCE</scope>
</reference>
<protein>
    <recommendedName>
        <fullName evidence="2">phosphoribosylglycinamide formyltransferase 1</fullName>
        <ecNumber evidence="2">2.1.2.2</ecNumber>
    </recommendedName>
</protein>
<dbReference type="EMBL" id="CAVMBE010000033">
    <property type="protein sequence ID" value="CAK4029515.1"/>
    <property type="molecule type" value="Genomic_DNA"/>
</dbReference>
<dbReference type="Proteomes" id="UP001296104">
    <property type="component" value="Unassembled WGS sequence"/>
</dbReference>
<keyword evidence="4" id="KW-0658">Purine biosynthesis</keyword>
<dbReference type="GO" id="GO:0006189">
    <property type="term" value="P:'de novo' IMP biosynthetic process"/>
    <property type="evidence" value="ECO:0007669"/>
    <property type="project" value="InterPro"/>
</dbReference>
<keyword evidence="7" id="KW-1185">Reference proteome</keyword>
<evidence type="ECO:0000256" key="3">
    <source>
        <dbReference type="ARBA" id="ARBA00022679"/>
    </source>
</evidence>
<evidence type="ECO:0000256" key="1">
    <source>
        <dbReference type="ARBA" id="ARBA00005054"/>
    </source>
</evidence>
<evidence type="ECO:0000259" key="5">
    <source>
        <dbReference type="Pfam" id="PF00551"/>
    </source>
</evidence>
<dbReference type="GO" id="GO:0004644">
    <property type="term" value="F:phosphoribosylglycinamide formyltransferase activity"/>
    <property type="evidence" value="ECO:0007669"/>
    <property type="project" value="UniProtKB-EC"/>
</dbReference>
<dbReference type="InterPro" id="IPR002376">
    <property type="entry name" value="Formyl_transf_N"/>
</dbReference>
<dbReference type="SUPFAM" id="SSF53328">
    <property type="entry name" value="Formyltransferase"/>
    <property type="match status" value="1"/>
</dbReference>
<dbReference type="PANTHER" id="PTHR43369:SF2">
    <property type="entry name" value="PHOSPHORIBOSYLGLYCINAMIDE FORMYLTRANSFERASE"/>
    <property type="match status" value="1"/>
</dbReference>
<dbReference type="NCBIfam" id="TIGR00639">
    <property type="entry name" value="PurN"/>
    <property type="match status" value="1"/>
</dbReference>
<dbReference type="Pfam" id="PF00551">
    <property type="entry name" value="Formyl_trans_N"/>
    <property type="match status" value="1"/>
</dbReference>
<organism evidence="6 7">
    <name type="scientific">Lecanosticta acicola</name>
    <dbReference type="NCBI Taxonomy" id="111012"/>
    <lineage>
        <taxon>Eukaryota</taxon>
        <taxon>Fungi</taxon>
        <taxon>Dikarya</taxon>
        <taxon>Ascomycota</taxon>
        <taxon>Pezizomycotina</taxon>
        <taxon>Dothideomycetes</taxon>
        <taxon>Dothideomycetidae</taxon>
        <taxon>Mycosphaerellales</taxon>
        <taxon>Mycosphaerellaceae</taxon>
        <taxon>Lecanosticta</taxon>
    </lineage>
</organism>
<sequence length="213" mass="23655">MSSPRRITVLISGNGSNLQALIDASNTSPLPNVEIVKVISDRKDAFGLQRAEKARIPRLVHNIVPYKHLPDNPSDPFSSERRKAYDADLSKHILSSKPDIVVCAGFMRIVTPSLLNPLQDAKVPIINVHPSLHGDLIGAHCIERAWEEFQAGKRKKTGIMIHHVIAEVDLGEPIVQEEVSIEGCGKLEDLQERLHKVEHTLIVEGTRKVLDSR</sequence>
<dbReference type="InterPro" id="IPR036477">
    <property type="entry name" value="Formyl_transf_N_sf"/>
</dbReference>